<sequence>MKKTLLFCCFFGSFFYARSQSYFGFRDDNYAGIQGVLFNPSAVVDSKYRSDVTIFSMSGTGQNDLYGINVLDALDGNYDLDVDASKNFKSNNRGNLNLDILGPSFTLNITPVHSIALFSRVRSITNMVNVNGELIDEVNKDIDASNSFMITGGNPNGVTNSWAEIGASYGTVLLDRDDHFVKGGITLKYLMAGANGYINGSDISVAFNKNAVNPALSEYYSTGTLRTAASYDYENGEKMKFDPSSAGVGVDLGFTYEYRTNCHTCIGNRYKFKAAASVTDIGSLNYNNITENTYNLNGRVTQQDIDDAEDIFEFFDQNYIKTSSRKAVKANLPTALHTNFDWNIDNRFYLNLSCDFSLVNANKVNGTTIANSVTFTPRYETRQFSFYLPVTYMEYSGTQIGTGFRAGPIFVGSGTLVSNLFSNNSKGANVYVGLKLPIYQNYN</sequence>
<dbReference type="Pfam" id="PF18990">
    <property type="entry name" value="DUF5723"/>
    <property type="match status" value="1"/>
</dbReference>
<dbReference type="EMBL" id="FOMH01000002">
    <property type="protein sequence ID" value="SFC86122.1"/>
    <property type="molecule type" value="Genomic_DNA"/>
</dbReference>
<dbReference type="RefSeq" id="WP_091491522.1">
    <property type="nucleotide sequence ID" value="NZ_FOMH01000002.1"/>
</dbReference>
<evidence type="ECO:0000313" key="2">
    <source>
        <dbReference type="EMBL" id="SFC86122.1"/>
    </source>
</evidence>
<proteinExistence type="predicted"/>
<protein>
    <recommendedName>
        <fullName evidence="1">DUF5723 domain-containing protein</fullName>
    </recommendedName>
</protein>
<evidence type="ECO:0000259" key="1">
    <source>
        <dbReference type="Pfam" id="PF18990"/>
    </source>
</evidence>
<feature type="domain" description="DUF5723" evidence="1">
    <location>
        <begin position="40"/>
        <end position="413"/>
    </location>
</feature>
<name>A0A1I1MMS2_9FLAO</name>
<dbReference type="Proteomes" id="UP000199672">
    <property type="component" value="Unassembled WGS sequence"/>
</dbReference>
<keyword evidence="3" id="KW-1185">Reference proteome</keyword>
<reference evidence="3" key="1">
    <citation type="submission" date="2016-10" db="EMBL/GenBank/DDBJ databases">
        <authorList>
            <person name="Varghese N."/>
            <person name="Submissions S."/>
        </authorList>
    </citation>
    <scope>NUCLEOTIDE SEQUENCE [LARGE SCALE GENOMIC DNA]</scope>
    <source>
        <strain evidence="3">CGMCC 1.10370</strain>
    </source>
</reference>
<dbReference type="OrthoDB" id="9805336at2"/>
<dbReference type="InterPro" id="IPR043781">
    <property type="entry name" value="DUF5723"/>
</dbReference>
<evidence type="ECO:0000313" key="3">
    <source>
        <dbReference type="Proteomes" id="UP000199672"/>
    </source>
</evidence>
<dbReference type="STRING" id="739143.SAMN05216297_102544"/>
<organism evidence="2 3">
    <name type="scientific">Flavobacterium phragmitis</name>
    <dbReference type="NCBI Taxonomy" id="739143"/>
    <lineage>
        <taxon>Bacteria</taxon>
        <taxon>Pseudomonadati</taxon>
        <taxon>Bacteroidota</taxon>
        <taxon>Flavobacteriia</taxon>
        <taxon>Flavobacteriales</taxon>
        <taxon>Flavobacteriaceae</taxon>
        <taxon>Flavobacterium</taxon>
    </lineage>
</organism>
<gene>
    <name evidence="2" type="ORF">SAMN05216297_102544</name>
</gene>
<accession>A0A1I1MMS2</accession>
<dbReference type="AlphaFoldDB" id="A0A1I1MMS2"/>